<dbReference type="GeneID" id="54351963"/>
<gene>
    <name evidence="1" type="ORF">M421DRAFT_426116</name>
</gene>
<evidence type="ECO:0000313" key="1">
    <source>
        <dbReference type="EMBL" id="KAF1923140.1"/>
    </source>
</evidence>
<reference evidence="1" key="1">
    <citation type="journal article" date="2020" name="Stud. Mycol.">
        <title>101 Dothideomycetes genomes: a test case for predicting lifestyles and emergence of pathogens.</title>
        <authorList>
            <person name="Haridas S."/>
            <person name="Albert R."/>
            <person name="Binder M."/>
            <person name="Bloem J."/>
            <person name="Labutti K."/>
            <person name="Salamov A."/>
            <person name="Andreopoulos B."/>
            <person name="Baker S."/>
            <person name="Barry K."/>
            <person name="Bills G."/>
            <person name="Bluhm B."/>
            <person name="Cannon C."/>
            <person name="Castanera R."/>
            <person name="Culley D."/>
            <person name="Daum C."/>
            <person name="Ezra D."/>
            <person name="Gonzalez J."/>
            <person name="Henrissat B."/>
            <person name="Kuo A."/>
            <person name="Liang C."/>
            <person name="Lipzen A."/>
            <person name="Lutzoni F."/>
            <person name="Magnuson J."/>
            <person name="Mondo S."/>
            <person name="Nolan M."/>
            <person name="Ohm R."/>
            <person name="Pangilinan J."/>
            <person name="Park H.-J."/>
            <person name="Ramirez L."/>
            <person name="Alfaro M."/>
            <person name="Sun H."/>
            <person name="Tritt A."/>
            <person name="Yoshinaga Y."/>
            <person name="Zwiers L.-H."/>
            <person name="Turgeon B."/>
            <person name="Goodwin S."/>
            <person name="Spatafora J."/>
            <person name="Crous P."/>
            <person name="Grigoriev I."/>
        </authorList>
    </citation>
    <scope>NUCLEOTIDE SEQUENCE</scope>
    <source>
        <strain evidence="1">CBS 183.55</strain>
    </source>
</reference>
<evidence type="ECO:0000313" key="2">
    <source>
        <dbReference type="Proteomes" id="UP000800082"/>
    </source>
</evidence>
<dbReference type="Proteomes" id="UP000800082">
    <property type="component" value="Unassembled WGS sequence"/>
</dbReference>
<organism evidence="1 2">
    <name type="scientific">Didymella exigua CBS 183.55</name>
    <dbReference type="NCBI Taxonomy" id="1150837"/>
    <lineage>
        <taxon>Eukaryota</taxon>
        <taxon>Fungi</taxon>
        <taxon>Dikarya</taxon>
        <taxon>Ascomycota</taxon>
        <taxon>Pezizomycotina</taxon>
        <taxon>Dothideomycetes</taxon>
        <taxon>Pleosporomycetidae</taxon>
        <taxon>Pleosporales</taxon>
        <taxon>Pleosporineae</taxon>
        <taxon>Didymellaceae</taxon>
        <taxon>Didymella</taxon>
    </lineage>
</organism>
<dbReference type="EMBL" id="ML979009">
    <property type="protein sequence ID" value="KAF1923140.1"/>
    <property type="molecule type" value="Genomic_DNA"/>
</dbReference>
<keyword evidence="2" id="KW-1185">Reference proteome</keyword>
<accession>A0A6A5R7F7</accession>
<protein>
    <submittedName>
        <fullName evidence="1">Uncharacterized protein</fullName>
    </submittedName>
</protein>
<proteinExistence type="predicted"/>
<sequence>MALFDVPASNLLHFAKSDVWAAGPSCPVHSLSLCLSATMRPPPRGPAQNVTYPHASPLALIRPSLLLRFDPLPSLHLRPDQNAEADEDVEGLQLRCPRGATDALLVSVPPNDKHHDQARPQAWHGAVHQKLREQKKCRLTERAHQRQRLDFPRTRDQFSHGEPLNLANAQFRHAVGHETDQPELFRLFTTPDARSTDRWTVTYTWLLRGKYL</sequence>
<name>A0A6A5R7F7_9PLEO</name>
<dbReference type="RefSeq" id="XP_033443393.1">
    <property type="nucleotide sequence ID" value="XM_033594295.1"/>
</dbReference>
<dbReference type="AlphaFoldDB" id="A0A6A5R7F7"/>